<name>C8PE59_9BACT</name>
<comment type="caution">
    <text evidence="13">The sequence shown here is derived from an EMBL/GenBank/DDBJ whole genome shotgun (WGS) entry which is preliminary data.</text>
</comment>
<evidence type="ECO:0000256" key="5">
    <source>
        <dbReference type="ARBA" id="ARBA00023016"/>
    </source>
</evidence>
<gene>
    <name evidence="10 13" type="primary">grpE</name>
    <name evidence="13" type="ORF">CAMGR0001_2409</name>
</gene>
<evidence type="ECO:0000256" key="6">
    <source>
        <dbReference type="ARBA" id="ARBA00023186"/>
    </source>
</evidence>
<evidence type="ECO:0000256" key="2">
    <source>
        <dbReference type="ARBA" id="ARBA00009054"/>
    </source>
</evidence>
<dbReference type="FunFam" id="2.30.22.10:FF:000001">
    <property type="entry name" value="Protein GrpE"/>
    <property type="match status" value="1"/>
</dbReference>
<keyword evidence="12" id="KW-0175">Coiled coil</keyword>
<dbReference type="Gene3D" id="3.90.20.20">
    <property type="match status" value="1"/>
</dbReference>
<evidence type="ECO:0000313" key="13">
    <source>
        <dbReference type="EMBL" id="EEV18932.1"/>
    </source>
</evidence>
<dbReference type="GO" id="GO:0042803">
    <property type="term" value="F:protein homodimerization activity"/>
    <property type="evidence" value="ECO:0007669"/>
    <property type="project" value="InterPro"/>
</dbReference>
<reference evidence="13 14" key="1">
    <citation type="submission" date="2009-07" db="EMBL/GenBank/DDBJ databases">
        <authorList>
            <person name="Madupu R."/>
            <person name="Sebastian Y."/>
            <person name="Durkin A.S."/>
            <person name="Torralba M."/>
            <person name="Methe B."/>
            <person name="Sutton G.G."/>
            <person name="Strausberg R.L."/>
            <person name="Nelson K.E."/>
        </authorList>
    </citation>
    <scope>NUCLEOTIDE SEQUENCE [LARGE SCALE GENOMIC DNA]</scope>
    <source>
        <strain evidence="13 14">RM3268</strain>
    </source>
</reference>
<evidence type="ECO:0000313" key="14">
    <source>
        <dbReference type="Proteomes" id="UP000005709"/>
    </source>
</evidence>
<dbReference type="GO" id="GO:0051087">
    <property type="term" value="F:protein-folding chaperone binding"/>
    <property type="evidence" value="ECO:0007669"/>
    <property type="project" value="InterPro"/>
</dbReference>
<dbReference type="Pfam" id="PF01025">
    <property type="entry name" value="GrpE"/>
    <property type="match status" value="1"/>
</dbReference>
<evidence type="ECO:0000256" key="8">
    <source>
        <dbReference type="ARBA" id="ARBA00072274"/>
    </source>
</evidence>
<dbReference type="NCBIfam" id="NF010738">
    <property type="entry name" value="PRK14140.1"/>
    <property type="match status" value="1"/>
</dbReference>
<evidence type="ECO:0000256" key="7">
    <source>
        <dbReference type="ARBA" id="ARBA00053401"/>
    </source>
</evidence>
<dbReference type="PANTHER" id="PTHR21237:SF23">
    <property type="entry name" value="GRPE PROTEIN HOMOLOG, MITOCHONDRIAL"/>
    <property type="match status" value="1"/>
</dbReference>
<evidence type="ECO:0000256" key="11">
    <source>
        <dbReference type="RuleBase" id="RU004478"/>
    </source>
</evidence>
<comment type="subcellular location">
    <subcellularLocation>
        <location evidence="1 10">Cytoplasm</location>
    </subcellularLocation>
</comment>
<dbReference type="PRINTS" id="PR00773">
    <property type="entry name" value="GRPEPROTEIN"/>
</dbReference>
<evidence type="ECO:0000256" key="3">
    <source>
        <dbReference type="ARBA" id="ARBA00011738"/>
    </source>
</evidence>
<protein>
    <recommendedName>
        <fullName evidence="8 10">Protein GrpE</fullName>
    </recommendedName>
    <alternativeName>
        <fullName evidence="9 10">HSP-70 cofactor</fullName>
    </alternativeName>
</protein>
<keyword evidence="6 10" id="KW-0143">Chaperone</keyword>
<dbReference type="OrthoDB" id="9789811at2"/>
<keyword evidence="14" id="KW-1185">Reference proteome</keyword>
<dbReference type="GO" id="GO:0006457">
    <property type="term" value="P:protein folding"/>
    <property type="evidence" value="ECO:0007669"/>
    <property type="project" value="InterPro"/>
</dbReference>
<comment type="function">
    <text evidence="7 10">Participates actively in the response to hyperosmotic and heat shock by preventing the aggregation of stress-denatured proteins, in association with DnaK and GrpE. It is the nucleotide exchange factor for DnaK and may function as a thermosensor. Unfolded proteins bind initially to DnaJ; upon interaction with the DnaJ-bound protein, DnaK hydrolyzes its bound ATP, resulting in the formation of a stable complex. GrpE releases ADP from DnaK; ATP binding to DnaK triggers the release of the substrate protein, thus completing the reaction cycle. Several rounds of ATP-dependent interactions between DnaJ, DnaK and GrpE are required for fully efficient folding.</text>
</comment>
<evidence type="ECO:0000256" key="12">
    <source>
        <dbReference type="SAM" id="Coils"/>
    </source>
</evidence>
<dbReference type="CDD" id="cd00446">
    <property type="entry name" value="GrpE"/>
    <property type="match status" value="1"/>
</dbReference>
<feature type="coiled-coil region" evidence="12">
    <location>
        <begin position="39"/>
        <end position="87"/>
    </location>
</feature>
<evidence type="ECO:0000256" key="1">
    <source>
        <dbReference type="ARBA" id="ARBA00004496"/>
    </source>
</evidence>
<dbReference type="GO" id="GO:0005829">
    <property type="term" value="C:cytosol"/>
    <property type="evidence" value="ECO:0007669"/>
    <property type="project" value="TreeGrafter"/>
</dbReference>
<keyword evidence="5 10" id="KW-0346">Stress response</keyword>
<dbReference type="InterPro" id="IPR000740">
    <property type="entry name" value="GrpE"/>
</dbReference>
<comment type="subunit">
    <text evidence="3 10">Homodimer.</text>
</comment>
<dbReference type="Gene3D" id="2.30.22.10">
    <property type="entry name" value="Head domain of nucleotide exchange factor GrpE"/>
    <property type="match status" value="1"/>
</dbReference>
<dbReference type="HAMAP" id="MF_01151">
    <property type="entry name" value="GrpE"/>
    <property type="match status" value="1"/>
</dbReference>
<dbReference type="Proteomes" id="UP000005709">
    <property type="component" value="Unassembled WGS sequence"/>
</dbReference>
<dbReference type="EMBL" id="ACYG01000005">
    <property type="protein sequence ID" value="EEV18932.1"/>
    <property type="molecule type" value="Genomic_DNA"/>
</dbReference>
<dbReference type="InterPro" id="IPR013805">
    <property type="entry name" value="GrpE_CC"/>
</dbReference>
<dbReference type="InterPro" id="IPR009012">
    <property type="entry name" value="GrpE_head"/>
</dbReference>
<keyword evidence="4 10" id="KW-0963">Cytoplasm</keyword>
<evidence type="ECO:0000256" key="4">
    <source>
        <dbReference type="ARBA" id="ARBA00022490"/>
    </source>
</evidence>
<evidence type="ECO:0000256" key="9">
    <source>
        <dbReference type="ARBA" id="ARBA00076414"/>
    </source>
</evidence>
<dbReference type="RefSeq" id="WP_005869201.1">
    <property type="nucleotide sequence ID" value="NZ_ACYG01000005.1"/>
</dbReference>
<dbReference type="eggNOG" id="COG0576">
    <property type="taxonomic scope" value="Bacteria"/>
</dbReference>
<dbReference type="GO" id="GO:0000774">
    <property type="term" value="F:adenyl-nucleotide exchange factor activity"/>
    <property type="evidence" value="ECO:0007669"/>
    <property type="project" value="InterPro"/>
</dbReference>
<dbReference type="PANTHER" id="PTHR21237">
    <property type="entry name" value="GRPE PROTEIN"/>
    <property type="match status" value="1"/>
</dbReference>
<organism evidence="13 14">
    <name type="scientific">Campylobacter gracilis RM3268</name>
    <dbReference type="NCBI Taxonomy" id="553220"/>
    <lineage>
        <taxon>Bacteria</taxon>
        <taxon>Pseudomonadati</taxon>
        <taxon>Campylobacterota</taxon>
        <taxon>Epsilonproteobacteria</taxon>
        <taxon>Campylobacterales</taxon>
        <taxon>Campylobacteraceae</taxon>
        <taxon>Campylobacter</taxon>
    </lineage>
</organism>
<accession>C8PE59</accession>
<evidence type="ECO:0000256" key="10">
    <source>
        <dbReference type="HAMAP-Rule" id="MF_01151"/>
    </source>
</evidence>
<dbReference type="GO" id="GO:0051082">
    <property type="term" value="F:unfolded protein binding"/>
    <property type="evidence" value="ECO:0007669"/>
    <property type="project" value="TreeGrafter"/>
</dbReference>
<proteinExistence type="inferred from homology"/>
<sequence>MSHKFKEHGDKNAACDSEEKEVCEQCASEASEPQEAQTCDDTDAQIQKLQNELSEITDKFYRANADFENLKKRLEKEKDSAVAYASESFAKDLLPIIDALEEAAKIDVEGNELADKIEVGVKQCLSLFIKTFEKYGIVPIATDAGFDPSVHNAISMIEAEGAKKGDIVQVYQKGYMYKQRVLRAAMVVVAK</sequence>
<dbReference type="AlphaFoldDB" id="C8PE59"/>
<dbReference type="SUPFAM" id="SSF58014">
    <property type="entry name" value="Coiled-coil domain of nucleotide exchange factor GrpE"/>
    <property type="match status" value="1"/>
</dbReference>
<dbReference type="SUPFAM" id="SSF51064">
    <property type="entry name" value="Head domain of nucleotide exchange factor GrpE"/>
    <property type="match status" value="1"/>
</dbReference>
<dbReference type="STRING" id="824.CGRAC_1350"/>
<comment type="similarity">
    <text evidence="2 10 11">Belongs to the GrpE family.</text>
</comment>